<organism evidence="1 2">
    <name type="scientific">Halomarina ordinaria</name>
    <dbReference type="NCBI Taxonomy" id="3033939"/>
    <lineage>
        <taxon>Archaea</taxon>
        <taxon>Methanobacteriati</taxon>
        <taxon>Methanobacteriota</taxon>
        <taxon>Stenosarchaea group</taxon>
        <taxon>Halobacteria</taxon>
        <taxon>Halobacteriales</taxon>
        <taxon>Natronomonadaceae</taxon>
        <taxon>Halomarina</taxon>
    </lineage>
</organism>
<evidence type="ECO:0000313" key="1">
    <source>
        <dbReference type="EMBL" id="MFC6837538.1"/>
    </source>
</evidence>
<evidence type="ECO:0000313" key="2">
    <source>
        <dbReference type="Proteomes" id="UP001596406"/>
    </source>
</evidence>
<dbReference type="InterPro" id="IPR036388">
    <property type="entry name" value="WH-like_DNA-bd_sf"/>
</dbReference>
<dbReference type="InterPro" id="IPR036390">
    <property type="entry name" value="WH_DNA-bd_sf"/>
</dbReference>
<accession>A0ABD5UBE4</accession>
<dbReference type="SUPFAM" id="SSF46785">
    <property type="entry name" value="Winged helix' DNA-binding domain"/>
    <property type="match status" value="1"/>
</dbReference>
<proteinExistence type="predicted"/>
<comment type="caution">
    <text evidence="1">The sequence shown here is derived from an EMBL/GenBank/DDBJ whole genome shotgun (WGS) entry which is preliminary data.</text>
</comment>
<keyword evidence="2" id="KW-1185">Reference proteome</keyword>
<gene>
    <name evidence="1" type="ORF">ACFQHK_13580</name>
</gene>
<sequence length="159" mass="18364">MKDRVTEGIEDPIEERQRMRELLSQETRHLILQLILGHPAHLVSVAEFEYMIPKNKAAILDHLETLQEAEILEVYVHEPNASTRDLPSKFWGPTERGVEILYEHKFLRGVPVARAIYEKTRKSERVLRHENAPRPALPVAVIEALDFDEPEIDASDARK</sequence>
<dbReference type="Proteomes" id="UP001596406">
    <property type="component" value="Unassembled WGS sequence"/>
</dbReference>
<reference evidence="1 2" key="1">
    <citation type="journal article" date="2019" name="Int. J. Syst. Evol. Microbiol.">
        <title>The Global Catalogue of Microorganisms (GCM) 10K type strain sequencing project: providing services to taxonomists for standard genome sequencing and annotation.</title>
        <authorList>
            <consortium name="The Broad Institute Genomics Platform"/>
            <consortium name="The Broad Institute Genome Sequencing Center for Infectious Disease"/>
            <person name="Wu L."/>
            <person name="Ma J."/>
        </authorList>
    </citation>
    <scope>NUCLEOTIDE SEQUENCE [LARGE SCALE GENOMIC DNA]</scope>
    <source>
        <strain evidence="1 2">PSRA2</strain>
    </source>
</reference>
<protein>
    <submittedName>
        <fullName evidence="1">ArsR family transcriptional regulator</fullName>
    </submittedName>
</protein>
<dbReference type="Gene3D" id="1.10.10.10">
    <property type="entry name" value="Winged helix-like DNA-binding domain superfamily/Winged helix DNA-binding domain"/>
    <property type="match status" value="1"/>
</dbReference>
<dbReference type="AlphaFoldDB" id="A0ABD5UBE4"/>
<dbReference type="EMBL" id="JBHSXM010000001">
    <property type="protein sequence ID" value="MFC6837538.1"/>
    <property type="molecule type" value="Genomic_DNA"/>
</dbReference>
<name>A0ABD5UBE4_9EURY</name>
<dbReference type="RefSeq" id="WP_304449203.1">
    <property type="nucleotide sequence ID" value="NZ_JARRAH010000001.1"/>
</dbReference>